<comment type="caution">
    <text evidence="2">The sequence shown here is derived from an EMBL/GenBank/DDBJ whole genome shotgun (WGS) entry which is preliminary data.</text>
</comment>
<name>A0A3A5M841_9MICC</name>
<dbReference type="EMBL" id="QZVT01000012">
    <property type="protein sequence ID" value="RJT76247.1"/>
    <property type="molecule type" value="Genomic_DNA"/>
</dbReference>
<keyword evidence="3" id="KW-1185">Reference proteome</keyword>
<reference evidence="2 3" key="1">
    <citation type="submission" date="2018-09" db="EMBL/GenBank/DDBJ databases">
        <title>Novel species of Arthrobacter.</title>
        <authorList>
            <person name="Liu Q."/>
            <person name="Xin Y.-H."/>
        </authorList>
    </citation>
    <scope>NUCLEOTIDE SEQUENCE [LARGE SCALE GENOMIC DNA]</scope>
    <source>
        <strain evidence="2 3">Hz2</strain>
    </source>
</reference>
<gene>
    <name evidence="2" type="ORF">D6T63_16775</name>
</gene>
<feature type="compositionally biased region" description="Basic and acidic residues" evidence="1">
    <location>
        <begin position="10"/>
        <end position="19"/>
    </location>
</feature>
<feature type="region of interest" description="Disordered" evidence="1">
    <location>
        <begin position="1"/>
        <end position="63"/>
    </location>
</feature>
<sequence>MTRPDSQDQEFPRSQKERTSPGGVRATPESDVVRILAVGTSTTSGDPSGSSPDDRFSSGLSSSALEDRQVLLRAAIRDLKVMDVRLYHARH</sequence>
<organism evidence="2 3">
    <name type="scientific">Arthrobacter cheniae</name>
    <dbReference type="NCBI Taxonomy" id="1258888"/>
    <lineage>
        <taxon>Bacteria</taxon>
        <taxon>Bacillati</taxon>
        <taxon>Actinomycetota</taxon>
        <taxon>Actinomycetes</taxon>
        <taxon>Micrococcales</taxon>
        <taxon>Micrococcaceae</taxon>
        <taxon>Arthrobacter</taxon>
    </lineage>
</organism>
<proteinExistence type="predicted"/>
<feature type="compositionally biased region" description="Low complexity" evidence="1">
    <location>
        <begin position="39"/>
        <end position="51"/>
    </location>
</feature>
<protein>
    <submittedName>
        <fullName evidence="2">Uncharacterized protein</fullName>
    </submittedName>
</protein>
<dbReference type="Proteomes" id="UP000272560">
    <property type="component" value="Unassembled WGS sequence"/>
</dbReference>
<dbReference type="AlphaFoldDB" id="A0A3A5M841"/>
<evidence type="ECO:0000313" key="3">
    <source>
        <dbReference type="Proteomes" id="UP000272560"/>
    </source>
</evidence>
<accession>A0A3A5M841</accession>
<evidence type="ECO:0000256" key="1">
    <source>
        <dbReference type="SAM" id="MobiDB-lite"/>
    </source>
</evidence>
<evidence type="ECO:0000313" key="2">
    <source>
        <dbReference type="EMBL" id="RJT76247.1"/>
    </source>
</evidence>